<dbReference type="EMBL" id="JBANRG010000001">
    <property type="protein sequence ID" value="KAK7472210.1"/>
    <property type="molecule type" value="Genomic_DNA"/>
</dbReference>
<feature type="region of interest" description="Disordered" evidence="1">
    <location>
        <begin position="705"/>
        <end position="737"/>
    </location>
</feature>
<evidence type="ECO:0000313" key="3">
    <source>
        <dbReference type="EMBL" id="KAK7472210.1"/>
    </source>
</evidence>
<feature type="domain" description="Heterokaryon incompatibility" evidence="2">
    <location>
        <begin position="22"/>
        <end position="113"/>
    </location>
</feature>
<sequence>MRLLHTSSLQLVEFFGANIPSYAILSHTWEEGEVIFQDFQNPEQAKLKTGYDKLAKACDRACLDELEWIWIDTCCINKESSAELTEAINSMYSYYRDSRICYAYLMNVRKSDGDPNLVDSTFTKCKWFTRGWTLQELLAPANVVFYDKDWIEIGTKYTLRSIITAVTGIPFDILMGADSGKISVAKKMSWAAHRVTTREEDCAYSLMGIFRVHMPTMYGEGGRNAFMRLQLQIIKSSDDRSIFAWCSSSGEYPDETGLLARSPYDFRHSGDVQISSSDHHMDLPYSMTNRGLQIHLPLQLVKASSGVYLASLDCQVQRGNELEHLGVYLREKHGQKRQFMRCRPEDVALIPPNSPALHSHRKEVYVMEPSTEQRRPANSSETWYTFHLKRLPAHFNLIEFVNSTPFRDKLFGNDYARLKKPDTSATSENDAVANTCLELRRPCAAALKFQNKSNGELFLIIIGSHSRTGVFTEIVTNYERRRTIEILDSYRLEPGDSIPHYQDRVSRYLKREGATVSVAVRPGKQNHYMLEIDVSPGQIEESVPIGPPPPDCGFMLELAVSDADYELKEVYPEDRFLRRHSQSQIYVSIDNDALHPSRILVFETRLGGEEKIAIALGIRQDFRPWADILTEAQFRNQTLQEILESYSSSGFKCNRQQKRCTRVVDNGSTHIEVRVVAEKRTALGNGSHWAQITFDHYTPISPINQHGSGSGWGKKGQQKGHRHVVGRRRKGSKHSHS</sequence>
<name>A0ABR1K6A5_9AGAR</name>
<feature type="compositionally biased region" description="Basic residues" evidence="1">
    <location>
        <begin position="716"/>
        <end position="737"/>
    </location>
</feature>
<evidence type="ECO:0000259" key="2">
    <source>
        <dbReference type="Pfam" id="PF06985"/>
    </source>
</evidence>
<proteinExistence type="predicted"/>
<keyword evidence="4" id="KW-1185">Reference proteome</keyword>
<protein>
    <recommendedName>
        <fullName evidence="2">Heterokaryon incompatibility domain-containing protein</fullName>
    </recommendedName>
</protein>
<dbReference type="Proteomes" id="UP001498398">
    <property type="component" value="Unassembled WGS sequence"/>
</dbReference>
<evidence type="ECO:0000313" key="4">
    <source>
        <dbReference type="Proteomes" id="UP001498398"/>
    </source>
</evidence>
<dbReference type="PANTHER" id="PTHR10622:SF10">
    <property type="entry name" value="HET DOMAIN-CONTAINING PROTEIN"/>
    <property type="match status" value="1"/>
</dbReference>
<dbReference type="PANTHER" id="PTHR10622">
    <property type="entry name" value="HET DOMAIN-CONTAINING PROTEIN"/>
    <property type="match status" value="1"/>
</dbReference>
<reference evidence="3 4" key="1">
    <citation type="submission" date="2024-01" db="EMBL/GenBank/DDBJ databases">
        <title>A draft genome for the cacao thread blight pathogen Marasmiellus scandens.</title>
        <authorList>
            <person name="Baruah I.K."/>
            <person name="Leung J."/>
            <person name="Bukari Y."/>
            <person name="Amoako-Attah I."/>
            <person name="Meinhardt L.W."/>
            <person name="Bailey B.A."/>
            <person name="Cohen S.P."/>
        </authorList>
    </citation>
    <scope>NUCLEOTIDE SEQUENCE [LARGE SCALE GENOMIC DNA]</scope>
    <source>
        <strain evidence="3 4">GH-19</strain>
    </source>
</reference>
<gene>
    <name evidence="3" type="ORF">VKT23_000332</name>
</gene>
<accession>A0ABR1K6A5</accession>
<comment type="caution">
    <text evidence="3">The sequence shown here is derived from an EMBL/GenBank/DDBJ whole genome shotgun (WGS) entry which is preliminary data.</text>
</comment>
<dbReference type="Pfam" id="PF06985">
    <property type="entry name" value="HET"/>
    <property type="match status" value="1"/>
</dbReference>
<organism evidence="3 4">
    <name type="scientific">Marasmiellus scandens</name>
    <dbReference type="NCBI Taxonomy" id="2682957"/>
    <lineage>
        <taxon>Eukaryota</taxon>
        <taxon>Fungi</taxon>
        <taxon>Dikarya</taxon>
        <taxon>Basidiomycota</taxon>
        <taxon>Agaricomycotina</taxon>
        <taxon>Agaricomycetes</taxon>
        <taxon>Agaricomycetidae</taxon>
        <taxon>Agaricales</taxon>
        <taxon>Marasmiineae</taxon>
        <taxon>Omphalotaceae</taxon>
        <taxon>Marasmiellus</taxon>
    </lineage>
</organism>
<evidence type="ECO:0000256" key="1">
    <source>
        <dbReference type="SAM" id="MobiDB-lite"/>
    </source>
</evidence>
<dbReference type="InterPro" id="IPR010730">
    <property type="entry name" value="HET"/>
</dbReference>